<sequence length="112" mass="12631">MGKQAVPGARGQRLCQDAMGRLKEVVRACRQHKQRVQLAVSFLGIKIRDENTWALLFYHPVHRISFISPDTSNARVVYTCLGSDNSNRYITIKTKKAAAELETALVALSRWC</sequence>
<name>A0AAQ4FNT8_AMBAM</name>
<proteinExistence type="predicted"/>
<keyword evidence="3" id="KW-1185">Reference proteome</keyword>
<dbReference type="Gene3D" id="2.30.29.30">
    <property type="entry name" value="Pleckstrin-homology domain (PH domain)/Phosphotyrosine-binding domain (PTB)"/>
    <property type="match status" value="1"/>
</dbReference>
<dbReference type="PANTHER" id="PTHR47695:SF3">
    <property type="entry name" value="PID DOMAIN-CONTAINING PROTEIN"/>
    <property type="match status" value="1"/>
</dbReference>
<evidence type="ECO:0000313" key="3">
    <source>
        <dbReference type="Proteomes" id="UP001321473"/>
    </source>
</evidence>
<dbReference type="EMBL" id="JARKHS020001140">
    <property type="protein sequence ID" value="KAK8788112.1"/>
    <property type="molecule type" value="Genomic_DNA"/>
</dbReference>
<dbReference type="PANTHER" id="PTHR47695">
    <property type="entry name" value="PID DOMAIN-CONTAINING PROTEIN"/>
    <property type="match status" value="1"/>
</dbReference>
<accession>A0AAQ4FNT8</accession>
<reference evidence="2 3" key="1">
    <citation type="journal article" date="2023" name="Arcadia Sci">
        <title>De novo assembly of a long-read Amblyomma americanum tick genome.</title>
        <authorList>
            <person name="Chou S."/>
            <person name="Poskanzer K.E."/>
            <person name="Rollins M."/>
            <person name="Thuy-Boun P.S."/>
        </authorList>
    </citation>
    <scope>NUCLEOTIDE SEQUENCE [LARGE SCALE GENOMIC DNA]</scope>
    <source>
        <strain evidence="2">F_SG_1</strain>
        <tissue evidence="2">Salivary glands</tissue>
    </source>
</reference>
<dbReference type="InterPro" id="IPR011993">
    <property type="entry name" value="PH-like_dom_sf"/>
</dbReference>
<protein>
    <recommendedName>
        <fullName evidence="1">PID domain-containing protein</fullName>
    </recommendedName>
</protein>
<dbReference type="Pfam" id="PF00640">
    <property type="entry name" value="PID"/>
    <property type="match status" value="1"/>
</dbReference>
<comment type="caution">
    <text evidence="2">The sequence shown here is derived from an EMBL/GenBank/DDBJ whole genome shotgun (WGS) entry which is preliminary data.</text>
</comment>
<organism evidence="2 3">
    <name type="scientific">Amblyomma americanum</name>
    <name type="common">Lone star tick</name>
    <dbReference type="NCBI Taxonomy" id="6943"/>
    <lineage>
        <taxon>Eukaryota</taxon>
        <taxon>Metazoa</taxon>
        <taxon>Ecdysozoa</taxon>
        <taxon>Arthropoda</taxon>
        <taxon>Chelicerata</taxon>
        <taxon>Arachnida</taxon>
        <taxon>Acari</taxon>
        <taxon>Parasitiformes</taxon>
        <taxon>Ixodida</taxon>
        <taxon>Ixodoidea</taxon>
        <taxon>Ixodidae</taxon>
        <taxon>Amblyomminae</taxon>
        <taxon>Amblyomma</taxon>
    </lineage>
</organism>
<feature type="domain" description="PID" evidence="1">
    <location>
        <begin position="1"/>
        <end position="105"/>
    </location>
</feature>
<dbReference type="GO" id="GO:0005737">
    <property type="term" value="C:cytoplasm"/>
    <property type="evidence" value="ECO:0007669"/>
    <property type="project" value="TreeGrafter"/>
</dbReference>
<evidence type="ECO:0000259" key="1">
    <source>
        <dbReference type="PROSITE" id="PS01179"/>
    </source>
</evidence>
<dbReference type="Proteomes" id="UP001321473">
    <property type="component" value="Unassembled WGS sequence"/>
</dbReference>
<gene>
    <name evidence="2" type="ORF">V5799_022113</name>
</gene>
<dbReference type="InterPro" id="IPR006020">
    <property type="entry name" value="PTB/PI_dom"/>
</dbReference>
<evidence type="ECO:0000313" key="2">
    <source>
        <dbReference type="EMBL" id="KAK8788112.1"/>
    </source>
</evidence>
<dbReference type="AlphaFoldDB" id="A0AAQ4FNT8"/>
<dbReference type="PROSITE" id="PS01179">
    <property type="entry name" value="PID"/>
    <property type="match status" value="1"/>
</dbReference>
<dbReference type="SUPFAM" id="SSF50729">
    <property type="entry name" value="PH domain-like"/>
    <property type="match status" value="1"/>
</dbReference>